<dbReference type="InterPro" id="IPR029032">
    <property type="entry name" value="AhpD-like"/>
</dbReference>
<dbReference type="PANTHER" id="PTHR35446">
    <property type="entry name" value="SI:CH211-175M2.5"/>
    <property type="match status" value="1"/>
</dbReference>
<dbReference type="Proteomes" id="UP000198725">
    <property type="component" value="Unassembled WGS sequence"/>
</dbReference>
<proteinExistence type="predicted"/>
<dbReference type="PANTHER" id="PTHR35446:SF3">
    <property type="entry name" value="CMD DOMAIN-CONTAINING PROTEIN"/>
    <property type="match status" value="1"/>
</dbReference>
<sequence>MNRLHTLTLDQAEGETAELFASIKRNVGKLPNAYAVIGSNAPNVLANVLHTGATLGKSTLSKREQEAINLSVSEATGCDYCVAAHTFTGKLAGYSDEQARELRAGGFAADARIDTLVKFVLGLVRDRGTVEASAVDAMRDVGFSDRQLVEIPLVVSAILFTNMVNRINDTVVDFPKVA</sequence>
<name>A0A1I4BZE9_9GAMM</name>
<dbReference type="InterPro" id="IPR003779">
    <property type="entry name" value="CMD-like"/>
</dbReference>
<gene>
    <name evidence="2" type="ORF">SAMN05192579_10627</name>
</gene>
<dbReference type="InterPro" id="IPR004675">
    <property type="entry name" value="AhpD_core"/>
</dbReference>
<keyword evidence="3" id="KW-1185">Reference proteome</keyword>
<reference evidence="3" key="1">
    <citation type="submission" date="2016-10" db="EMBL/GenBank/DDBJ databases">
        <authorList>
            <person name="Varghese N."/>
            <person name="Submissions S."/>
        </authorList>
    </citation>
    <scope>NUCLEOTIDE SEQUENCE [LARGE SCALE GENOMIC DNA]</scope>
    <source>
        <strain evidence="3">MO64</strain>
    </source>
</reference>
<dbReference type="Gene3D" id="1.20.1290.10">
    <property type="entry name" value="AhpD-like"/>
    <property type="match status" value="1"/>
</dbReference>
<dbReference type="SUPFAM" id="SSF69118">
    <property type="entry name" value="AhpD-like"/>
    <property type="match status" value="1"/>
</dbReference>
<keyword evidence="2" id="KW-0560">Oxidoreductase</keyword>
<evidence type="ECO:0000313" key="2">
    <source>
        <dbReference type="EMBL" id="SFK73893.1"/>
    </source>
</evidence>
<evidence type="ECO:0000259" key="1">
    <source>
        <dbReference type="Pfam" id="PF02627"/>
    </source>
</evidence>
<dbReference type="RefSeq" id="WP_092703121.1">
    <property type="nucleotide sequence ID" value="NZ_FOSR01000006.1"/>
</dbReference>
<protein>
    <submittedName>
        <fullName evidence="2">Uncharacterized peroxidase-related enzyme</fullName>
    </submittedName>
</protein>
<dbReference type="NCBIfam" id="TIGR00778">
    <property type="entry name" value="ahpD_dom"/>
    <property type="match status" value="1"/>
</dbReference>
<evidence type="ECO:0000313" key="3">
    <source>
        <dbReference type="Proteomes" id="UP000198725"/>
    </source>
</evidence>
<dbReference type="Pfam" id="PF02627">
    <property type="entry name" value="CMD"/>
    <property type="match status" value="1"/>
</dbReference>
<accession>A0A1I4BZE9</accession>
<organism evidence="2 3">
    <name type="scientific">Rhodanobacter glycinis</name>
    <dbReference type="NCBI Taxonomy" id="582702"/>
    <lineage>
        <taxon>Bacteria</taxon>
        <taxon>Pseudomonadati</taxon>
        <taxon>Pseudomonadota</taxon>
        <taxon>Gammaproteobacteria</taxon>
        <taxon>Lysobacterales</taxon>
        <taxon>Rhodanobacteraceae</taxon>
        <taxon>Rhodanobacter</taxon>
    </lineage>
</organism>
<feature type="domain" description="Carboxymuconolactone decarboxylase-like" evidence="1">
    <location>
        <begin position="51"/>
        <end position="105"/>
    </location>
</feature>
<dbReference type="GO" id="GO:0051920">
    <property type="term" value="F:peroxiredoxin activity"/>
    <property type="evidence" value="ECO:0007669"/>
    <property type="project" value="InterPro"/>
</dbReference>
<keyword evidence="2" id="KW-0575">Peroxidase</keyword>
<dbReference type="EMBL" id="FOSR01000006">
    <property type="protein sequence ID" value="SFK73893.1"/>
    <property type="molecule type" value="Genomic_DNA"/>
</dbReference>
<dbReference type="AlphaFoldDB" id="A0A1I4BZE9"/>